<accession>A0A3G2JK54</accession>
<organism evidence="2 3">
    <name type="scientific">Streptomyces dangxiongensis</name>
    <dbReference type="NCBI Taxonomy" id="1442032"/>
    <lineage>
        <taxon>Bacteria</taxon>
        <taxon>Bacillati</taxon>
        <taxon>Actinomycetota</taxon>
        <taxon>Actinomycetes</taxon>
        <taxon>Kitasatosporales</taxon>
        <taxon>Streptomycetaceae</taxon>
        <taxon>Streptomyces</taxon>
    </lineage>
</organism>
<dbReference type="AlphaFoldDB" id="A0A3G2JK54"/>
<proteinExistence type="predicted"/>
<name>A0A3G2JK54_9ACTN</name>
<keyword evidence="3" id="KW-1185">Reference proteome</keyword>
<dbReference type="Proteomes" id="UP000268329">
    <property type="component" value="Chromosome"/>
</dbReference>
<protein>
    <submittedName>
        <fullName evidence="2">Uncharacterized protein</fullName>
    </submittedName>
</protein>
<dbReference type="EMBL" id="CP033073">
    <property type="protein sequence ID" value="AYN42724.1"/>
    <property type="molecule type" value="Genomic_DNA"/>
</dbReference>
<gene>
    <name evidence="2" type="ORF">D9753_31960</name>
</gene>
<evidence type="ECO:0000313" key="3">
    <source>
        <dbReference type="Proteomes" id="UP000268329"/>
    </source>
</evidence>
<evidence type="ECO:0000313" key="2">
    <source>
        <dbReference type="EMBL" id="AYN42724.1"/>
    </source>
</evidence>
<evidence type="ECO:0000256" key="1">
    <source>
        <dbReference type="SAM" id="MobiDB-lite"/>
    </source>
</evidence>
<sequence>MMTWALVPEIPKEEMPARRGRPGSGQGRFSVSSRTPAPSHSTCREGRSTPRLAGRVSLRIASTILMTPATPAAAWVWPDWT</sequence>
<feature type="region of interest" description="Disordered" evidence="1">
    <location>
        <begin position="1"/>
        <end position="51"/>
    </location>
</feature>
<feature type="compositionally biased region" description="Polar residues" evidence="1">
    <location>
        <begin position="27"/>
        <end position="41"/>
    </location>
</feature>
<dbReference type="KEGG" id="sdd:D9753_31960"/>
<reference evidence="2 3" key="1">
    <citation type="submission" date="2018-10" db="EMBL/GenBank/DDBJ databases">
        <title>The genome of Streptomyces dangxiongensis Z022.</title>
        <authorList>
            <person name="Zhang B."/>
        </authorList>
    </citation>
    <scope>NUCLEOTIDE SEQUENCE [LARGE SCALE GENOMIC DNA]</scope>
    <source>
        <strain evidence="2 3">Z022</strain>
    </source>
</reference>